<feature type="domain" description="Ig-like" evidence="4">
    <location>
        <begin position="4782"/>
        <end position="4871"/>
    </location>
</feature>
<feature type="domain" description="Ig-like" evidence="4">
    <location>
        <begin position="274"/>
        <end position="362"/>
    </location>
</feature>
<dbReference type="InterPro" id="IPR050964">
    <property type="entry name" value="Striated_Muscle_Regulatory"/>
</dbReference>
<feature type="domain" description="Ig-like" evidence="4">
    <location>
        <begin position="2053"/>
        <end position="2142"/>
    </location>
</feature>
<feature type="region of interest" description="Disordered" evidence="3">
    <location>
        <begin position="5640"/>
        <end position="5659"/>
    </location>
</feature>
<dbReference type="InterPro" id="IPR040849">
    <property type="entry name" value="MyBP-C_THB"/>
</dbReference>
<keyword evidence="6" id="KW-1185">Reference proteome</keyword>
<dbReference type="InterPro" id="IPR003599">
    <property type="entry name" value="Ig_sub"/>
</dbReference>
<feature type="domain" description="Ig-like" evidence="4">
    <location>
        <begin position="1491"/>
        <end position="1580"/>
    </location>
</feature>
<evidence type="ECO:0000256" key="3">
    <source>
        <dbReference type="SAM" id="MobiDB-lite"/>
    </source>
</evidence>
<feature type="region of interest" description="Disordered" evidence="3">
    <location>
        <begin position="5854"/>
        <end position="6003"/>
    </location>
</feature>
<feature type="domain" description="Ig-like" evidence="4">
    <location>
        <begin position="2147"/>
        <end position="2235"/>
    </location>
</feature>
<feature type="domain" description="Ig-like" evidence="4">
    <location>
        <begin position="4687"/>
        <end position="4777"/>
    </location>
</feature>
<evidence type="ECO:0000313" key="6">
    <source>
        <dbReference type="Proteomes" id="UP000050525"/>
    </source>
</evidence>
<feature type="domain" description="Ig-like" evidence="4">
    <location>
        <begin position="5462"/>
        <end position="5553"/>
    </location>
</feature>
<evidence type="ECO:0000256" key="1">
    <source>
        <dbReference type="ARBA" id="ARBA00022737"/>
    </source>
</evidence>
<feature type="domain" description="Ig-like" evidence="4">
    <location>
        <begin position="4879"/>
        <end position="4968"/>
    </location>
</feature>
<reference evidence="5 6" key="1">
    <citation type="journal article" date="2012" name="Genome Biol.">
        <title>Sequencing three crocodilian genomes to illuminate the evolution of archosaurs and amniotes.</title>
        <authorList>
            <person name="St John J.A."/>
            <person name="Braun E.L."/>
            <person name="Isberg S.R."/>
            <person name="Miles L.G."/>
            <person name="Chong A.Y."/>
            <person name="Gongora J."/>
            <person name="Dalzell P."/>
            <person name="Moran C."/>
            <person name="Bed'hom B."/>
            <person name="Abzhanov A."/>
            <person name="Burgess S.C."/>
            <person name="Cooksey A.M."/>
            <person name="Castoe T.A."/>
            <person name="Crawford N.G."/>
            <person name="Densmore L.D."/>
            <person name="Drew J.C."/>
            <person name="Edwards S.V."/>
            <person name="Faircloth B.C."/>
            <person name="Fujita M.K."/>
            <person name="Greenwold M.J."/>
            <person name="Hoffmann F.G."/>
            <person name="Howard J.M."/>
            <person name="Iguchi T."/>
            <person name="Janes D.E."/>
            <person name="Khan S.Y."/>
            <person name="Kohno S."/>
            <person name="de Koning A.J."/>
            <person name="Lance S.L."/>
            <person name="McCarthy F.M."/>
            <person name="McCormack J.E."/>
            <person name="Merchant M.E."/>
            <person name="Peterson D.G."/>
            <person name="Pollock D.D."/>
            <person name="Pourmand N."/>
            <person name="Raney B.J."/>
            <person name="Roessler K.A."/>
            <person name="Sanford J.R."/>
            <person name="Sawyer R.H."/>
            <person name="Schmidt C.J."/>
            <person name="Triplett E.W."/>
            <person name="Tuberville T.D."/>
            <person name="Venegas-Anaya M."/>
            <person name="Howard J.T."/>
            <person name="Jarvis E.D."/>
            <person name="Guillette L.J.Jr."/>
            <person name="Glenn T.C."/>
            <person name="Green R.E."/>
            <person name="Ray D.A."/>
        </authorList>
    </citation>
    <scope>NUCLEOTIDE SEQUENCE [LARGE SCALE GENOMIC DNA]</scope>
    <source>
        <strain evidence="5">KSC_2009_1</strain>
    </source>
</reference>
<dbReference type="PANTHER" id="PTHR13817:SF166">
    <property type="entry name" value="NEURONAL IGCAM-RELATED"/>
    <property type="match status" value="1"/>
</dbReference>
<feature type="domain" description="Ig-like" evidence="4">
    <location>
        <begin position="3746"/>
        <end position="3836"/>
    </location>
</feature>
<dbReference type="SMART" id="SM00408">
    <property type="entry name" value="IGc2"/>
    <property type="match status" value="58"/>
</dbReference>
<feature type="domain" description="Ig-like" evidence="4">
    <location>
        <begin position="1867"/>
        <end position="1955"/>
    </location>
</feature>
<feature type="domain" description="Ig-like" evidence="4">
    <location>
        <begin position="1585"/>
        <end position="1673"/>
    </location>
</feature>
<dbReference type="GO" id="GO:0003007">
    <property type="term" value="P:heart morphogenesis"/>
    <property type="evidence" value="ECO:0007669"/>
    <property type="project" value="UniProtKB-ARBA"/>
</dbReference>
<feature type="domain" description="Ig-like" evidence="4">
    <location>
        <begin position="742"/>
        <end position="831"/>
    </location>
</feature>
<dbReference type="InterPro" id="IPR013098">
    <property type="entry name" value="Ig_I-set"/>
</dbReference>
<feature type="domain" description="Ig-like" evidence="4">
    <location>
        <begin position="2333"/>
        <end position="2422"/>
    </location>
</feature>
<feature type="domain" description="Ig-like" evidence="4">
    <location>
        <begin position="3464"/>
        <end position="3552"/>
    </location>
</feature>
<feature type="domain" description="Ig-like" evidence="4">
    <location>
        <begin position="3274"/>
        <end position="3365"/>
    </location>
</feature>
<feature type="region of interest" description="Disordered" evidence="3">
    <location>
        <begin position="6225"/>
        <end position="6249"/>
    </location>
</feature>
<feature type="domain" description="Ig-like" evidence="4">
    <location>
        <begin position="86"/>
        <end position="176"/>
    </location>
</feature>
<dbReference type="FunFam" id="2.60.40.10:FF:001804">
    <property type="entry name" value="Titin, isoform CRA_a"/>
    <property type="match status" value="1"/>
</dbReference>
<feature type="domain" description="Ig-like" evidence="4">
    <location>
        <begin position="3556"/>
        <end position="3645"/>
    </location>
</feature>
<feature type="domain" description="Ig-like" evidence="4">
    <location>
        <begin position="5374"/>
        <end position="5457"/>
    </location>
</feature>
<feature type="compositionally biased region" description="Basic and acidic residues" evidence="3">
    <location>
        <begin position="5945"/>
        <end position="5993"/>
    </location>
</feature>
<feature type="domain" description="Ig-like" evidence="4">
    <location>
        <begin position="2430"/>
        <end position="2518"/>
    </location>
</feature>
<feature type="domain" description="Ig-like" evidence="4">
    <location>
        <begin position="4405"/>
        <end position="4487"/>
    </location>
</feature>
<dbReference type="Pfam" id="PF18362">
    <property type="entry name" value="THB"/>
    <property type="match status" value="1"/>
</dbReference>
<feature type="domain" description="Ig-like" evidence="4">
    <location>
        <begin position="1678"/>
        <end position="1756"/>
    </location>
</feature>
<dbReference type="InterPro" id="IPR036179">
    <property type="entry name" value="Ig-like_dom_sf"/>
</dbReference>
<dbReference type="FunFam" id="2.60.40.10:FF:000214">
    <property type="entry name" value="titin isoform X1"/>
    <property type="match status" value="1"/>
</dbReference>
<feature type="domain" description="Ig-like" evidence="4">
    <location>
        <begin position="2240"/>
        <end position="2329"/>
    </location>
</feature>
<feature type="domain" description="Ig-like" evidence="4">
    <location>
        <begin position="4122"/>
        <end position="4211"/>
    </location>
</feature>
<sequence>MVVEEGGSISLVAVIAGAKTVNWLFQGKAVSSGKRFKCARDQDTYTLVISKACKEVHEGEYACEALNGGGKTATAAKLTVVTRVAPILRRRLESQEVAANHLAKFTCEIEAAPNVRFQWYRSGREIYDGDKFSIRTSNYISTLEIPRPQVVDCGDYSCKASNQYGSVSSTAVLKVSEAFPPTFLTRPESITTFVGKSARFLCTVSGTPVIEAVWQKDGAAIASSDHHRISSVENKHVLEISSLTVSDRGVYSCKASNKFGADICQAEMVIIDKPHFIKVLQSTQSPVNKKVRLECQVDEDRKVTVVWTKDGNKIPPGKDYKIYFEDKTAALEIPLAKLKDSGHYVCTASNEAGSSSSSATVAVREPPTFVKKADPSYLLTPGDSARLQCKVKGSPDIQVTWFKNNKEIRESNKHNMSFVNFVAVLDISDMKVEDSGSYSCEIANDVGSDSCSTEIVVKEAPTFIKTLEPAEIVKGTNAILQCEVAGTGPFEIGWFKDKKQIRSSKKYRLTSQKFVISLEVSSFNSADVGEYECSVANEVGKCICSATFILKEPPSFVKKIENVTALVGDTVTLQAVVKGSDPISVTWMKGKDIIKDDHKVKVTFEHGLATLQIAGVQLSAGGKYTCVAENDAGSQTCFGELAVKEPAKIIEKAEVIEVTAGDPVILEYTVAGTPELKTKWFKDGRPLAASKKFRISFKNNVAQLKFYAAEIQDSGEYTFEISNDVGLSACTTSFTVLDRTLPPFFTKPLRNVDSIVSGSCRLDCKVAGSLPMTVSWFKRDTEIKTSAKYTVHFAEGSASLEIKHLDTNDAGLYTCRATNSAGVKESSSTLFVKEPPSFVVEPESQEIVPGSTVRLKSTFKGTTPLTIKWFKGDTELEIGGACFILTEQLASYLELYAVKPADSGEYICKASNLAGSVARSANLFVKEPAAFVERLEPSRLLKKGDYAQLACKVTGSPEIKITWFKNDREIKERDKYKMSFAKSMAILKLIDVAIEDSGEYLCEARNDAGKDTCSSIVTVKESPYFSKEFEPMEVLKDSDVVLECEVLGTPPFEVFWVKDDKPVRSSKKHRITAEESLISLHIFRFDSSDAGEYQCRVTNDVGTCFCSSEVVLKEPPQFVKRIENISSLRGGTVVFQAAIKGSLPITVSWLKDNDEVVEDNNVKMTFVNNVATLMIRSIELKHDGKYFCQAKNDAGIQRCSALLTVKEPATIVEKAVSIDVTEGDPATLQCKFSGTKDITVKWYKDGKELTLGPKYKISVTDTVSVLKVVHAEKKDSGEYTFEVLNDVGSSSCTASISVLDLIIPPKFTKKLKKMDSIKGSFVHLECIVSGSHPISIQWYKDGQEITASEKHKYSFIDNTAFLEVSQLEGTDSGSYTCEATNKAGRNQCSGYLTVKEPPYFVEKPQSQDVVPNARVQFKALVKGTVPMQIKWFKESKELLSGATRSVWKDDTSSVLELFSAKTSDSGTYTCQISNDVGTATCKANLFVKEPPRFIQTPSPVVALRKGKSTTFECQVSGTPEIRVTWYIDGNEVTDRAKYGISFVDGFAVCKVTDAKVEDSGTYVCEAHNDAGSESCSVELKVKEPPTFIRELKPVDVVKGFDASLDCEVTGTPPFEVTWLKNNKEIYSSKKYAMSAQEAVFALNVTNCDVSDAGEYQCIISNDGGSCSCSTRVGLKEPPSFVKKLENVTTVLKSSAELQCVVAGAHPLSVSWIKDEKIIEEDKNFRMTFVNNVATLQIRSVDISHRGRYTCQAKNESGVEKCFGLLFVQEPAQIIEKAKSVKVTERDPVTLECTVAGTPELRVKWFKDGKQLLPSRYYTMSFENNVASFRIEPVMKEDSGTYSFKVENDFGSGTCEAVLSVLDQSIPPSFTKKLMKKDNVVGSSVHMECKVSGSLPIAAKWYKDGKEITDSAKHRSQCHENTVSLEIVNLGLEDTANYTCSVSNVAGSDSCSAVLTVKEPPSFLVKPASQQAIPDSVVEFKAVLKGTPPFTIKWFKEDLELVPGPNCFLGVEGSTGFLNLYSVDVAKSGHYTCHVSNDVGSDSCTTTLMVTEPPKFVKKLEASKVVKQGDSARLECKISGSPEIKVVWFRNDHEIIASEKFRMSFIDSVAVIEMNHLSTEDSGDYICEAHNPAGRASCSTKVVVKEPPVFSRKPSPVDSLKGTEVSLECEISGTPPFDVTWYKDRRQIRTSKKYKVTAKNYNASVHILGVEAADIGEYQCKAQNDVGSDTCLCTVRLKEPPKFVTKINSLTVVVGEPVELQAKVEGSQPISVQWLKDKEDIIRESENTRITFVNNVATLQLASAEPSSAGKYICQTRNDAGTRECMATLTVLEPAVIVEKAEPMQVTVGDACTLECKVAGTPELSVGWFKDGKELTSSHKYRITFHNKVSTLKILDSEKEDSGLYTFAVQNDVGKSSCTASVDVLDRIIPPSFTRKLKETFGVLGSSVLLECKVSGSPPISVAWFHDRNKVASGEKHQITFSDNVCVLEVSSLSSSDTGTYTCKAVNVAGSDECRAVMTVQEPPSFVKEPEAVDVLPGTSVTFTSVMRGTPPFKVHWFRGANELVPGDKCNIYFEDSVSELELFDLDPLQSGEYTCLVTNEAGRASCTTRLSVKEPAIFVKKLSDQCVEPGKSIILESTYTGSLPISVTWKKNGRAISQSERCSITTTEKSCILEILNSSKDDEGEYSCHVENEAGRDICEALVSTLEPPYFVTHLKPLEVSVGDYTSLQCQIAGTPEITVSWYKGDTKLRSTPEYKIFFKDNVATLIFNKVDRNDSGEYVCRAENSVGTASTKAVLTIQERKLPPSFVRKLKDMEQTVGFAVKFTCRLNGSEPITLSWYKDGVPLTDDHNVQTSFVDNVATLQLAQTEMNYTGQYSCTATNPVGTATSSARLTVTEPKQAPVFDIKPTPIDVPVGESADFECHVTGAQPIQVTWVKDGKEIRTGGNYNITFVANTAHLRVLRASKGDSGQYTCQATNEVGKDFCSAQLSVKEPPKFVKKLEASRFVKQGDSVQLECKISGSPEIRVVWYRNDHEIHPSDKLRASLADGVAVLAILDAGVEDSGDYICEAHNPIGTASCSTALTVKEPPVFSKAPSPVDTLKGADVVLHCEISGTPPFEVAWFKDRRQVRSSKKFKVTAKHFNASLHILSLEAQDTGEYQCKAMNEVGSDTCACPVRFKEPPRFVSKLSDTAIFVGEPAALEAVVEGSPPISVLWLKDKGDIIRESDTVQMFFADNVATLEIESAEGVHSGKYICQIKNDAGMRECSAFLQVLEPAIILEKPEPMTVMGGNPFSLECKVGGTPELFTRWLKDGRELRTDRKYQISFFNNVSTLRVLSAGAGDSGLYTFEVHNEVGESSCTSSVDVSDRLVPPSFTRKLKETRGVLGSSALLECKVSGTPPISVGWFQDGTELVSGEKHEISFSDNICALKLNHLEPSDTGPYTCVAANVAGSDECSAFLTVQEPPSFTKTPDPLEVVPGVSVTFTSHIRGTAPFKVTWFRGVRELVPDEMCDISLEDTVAQLDLYNMAPAQSGDYTCVVSNEAGSASCTTHLFVKEPAAFVKKLSDFSVEQGKAIMLESTYTGSPPIAVTWKKDGVQIAQSPRCSITATDKSGILEILNSTKEDEGQYSCEVTNEAGQDRCQGLVSVLDPPYFVAPLESMEVKVGEAATFQCQVAGAPDIRVSWYKGDTKLRSTPACKMHLRNNVATLTFVQVEPVDIGEYLCKAENSVGSASSMAQLTVKERKLPPTFSRKLKDIQETVGSPVTFDSRITGSEPLEVFWSKDGAVLSDDENTQSTFFNNVATLQILQTAMAHCGLYTCTAQNALGSASSSAKLLLTEHLRPPFFDVKPVPIDVALGASGSFKCHITGSAPMKVTWAKENREIRPGGNYKITLVESTASLTVLKVGKGDAGLYTCTASNSVGKDSCAAQLSVQEPPRFVKKLDSSRVVKQHDSSRYECKIGGSPEIKVTWYKDEIVIHPSEKYRMSFVDSVAVIEMHNLSVEDSGDYVCEAQNAAGSASSSTLLKVKAPPVFSKKPHPVQSLRGSDVHLECELQGTPPFQISWYKDKREIRSSKKYKIMSENYQASIHILNVDTADVGEYHCKAVNDVGSDTCVCSITLKAPPAFVKKLSDVTAIVGESIELQATIEGAQPISVLWLKDKGEIIRESENLWISYSDNITTLQIGNAEPVNTGKYTCQIKNEAGVQECFASLSVLEPAVIVEKPGPIKVTAGDSCTLECTVDGTPELTARWFKDGNELSTDHKHKISFFNKVSGLKILNAGLEDSGEYTFEVKNSVGKSSCTASVHVSDRIIPPSFTRKLKATHGLLGSSTVLECKVYGSPPISVSWFHDGHEITSGDKYQATLTDNTCSLKVNVLQESDIGNYLCTATNVAGSDECSAYLTVREPPSFVKKPDPLNVLSGDNITFTSIIKGTPPLEVKWFRGSMELTPGHRCNITLEDSIAELELFDVHPLQSGDYTCLVTNEAGKISCTTHLFVKEPAKFVKKLNDFSVEKGRPLILECTYSGTPPIRVSWKKNGIKISPSEKCSLTTTETSAILEIPNSKIEDQGQYACHIENDSGQDNSQAAVTVLEPPYFVAPLEPVQVTVGDSASLQCQVAGTPEMIVSWFKGDTKLRATPTAKMHFKNQIATLIFSQVDSSDGGEYICKVENSVGEAFSSALLAVQERKLPPTFTRKLRDIHEMVGLPITFDCGITGSEPIEVSWSKDGTPIREGYNVQTSYVNNVATLQILQTDKSLAGQYTCSASNAIGTASSSARLILTEGKTPPFFDIPVAPVDGIVGESADFECHISGSQPIRVTWAKDNQEIRTGGKYQISYVENIAHLTILRVDKGDSGKYTCYASNEVGKDSSTAQLNIKERKIPPSFTKKLSETVEETEGNALTLEGRVSGSQPMTVSWYKNNQEVHPSANYEISFKNNTLQLHIKNTGQGDTGLYTCKVSNEAGSILCTSSVVIKEPKKPPVFDQPLQPVMIEEGDILQLSCHVHGSQPIKIQWQKAGREIRASDKCSFSFLNGMALMEVSPVAKADSGEYVCKASNVVGTDTCKSKVTVKEKPTAAPEAKKVAVDGRLYFIQEPQSIKVIEKSVATFIAKVGGDPIPNVKWMKGKWRQLNQGGRISIQQKGEEAKLEIKDTTKTDSGMYKCVAFNQHGEIDTSVNLQVEERRQEVVEGDLRAKLKKTPTKKKEEEEEKPIDIMELLKNVDPKEYEKYARMYGITDFRGLLQAFELLKQTQEEETHRLEIEITEKARREEQEFDELVAFIQQRLSQTEPVTLIKDIENQTVLTDVDAVFECEIKINYPEIKLSWYKGTQKLDASNKYEIRLEGDRHILRIRNCQLEDQGNFRVVCGPHIASARLTVIEPAVERHLHDTTFKEGHTCTLICQFSIPNAKSQWYRNGKAIKIGGRYSTQVSDKVHKLIIKDVRTEDQGQYTCRLDNLETTADLSIEAEPIQFTKSIQNIVVSEHQSATFECEVSFDDAIVTWYKGPIELRESHKYSFRSEGRCHYMTIHNVTAEDEGVYSVIARLEPRGEARSTAELYLTTKEIKLELKPPDVPDARVAVPVEVPAEAPPIPVVLPPVAPPPEKKKDVPIPLILPLAVPPPEEKKPEPKKIVLKKVPKKVVSKVPEEVTPLPPKVPEKPRKPQEVTVTSIARREEIYEEKEEIYEEPREAYEEWEEDFGEEHEYELREEGYEEGEERWEEAYEEREITYEEKRIIEEEVVGVPRKPVPEQITPAITAEKKEKKEVTVRKVTRKPVDEQVKITTQRVAEEEVRVAEVAKKVPPPKPTRVLVEEEVTKVKVPTVEKWTISEEKMSVSVHTEEEYTYVPEREVHERTVIEEVEVPEIHYPEPEVPKRPVPEERKPVPVPKKVEAPPAKVPEVPKKPVPEKKVPVPKKEAAPPAEVPAVPKKPMPEEKVQVPVPKKVEPPPAKVPEVPKRAVPEEKVTIPKREEVPPPKVPEVPKKAVPEEKIPTVPKIKEAPPKKVPAVPKKAVPEEKLPVAVPKKVEAPPAKVPEVPKRAAVEEKIFITEERVSVAIPEEVPLPEEQEVEEWTEEMEEVSISVYEEEEEEISAVTEEEHYYVEEKYTVPKREEAPPVKVPEKPKRVVPEPKVPAVPKREEAPPPKVPEKPKKVVPEPKVPAAPKIKEAPPAKVPEAPKKAVPEEKVPVPVPKKVKAPPAREPPEERVPTFAIEIEEPPSTKVTEVRKKIVTEEKVSVTKKEEAPPKKVPAVPKKAVPEEKVPVPVPKKVVAPPAKVPEAPKKVVTEERETIAVPKRKVAPSPKGIQLSIKLEKMCSSCCVASFASVHQNSDSTLNWSSK</sequence>
<feature type="compositionally biased region" description="Basic and acidic residues" evidence="3">
    <location>
        <begin position="6225"/>
        <end position="6236"/>
    </location>
</feature>
<dbReference type="SMART" id="SM00406">
    <property type="entry name" value="IGv"/>
    <property type="match status" value="20"/>
</dbReference>
<feature type="domain" description="Ig-like" evidence="4">
    <location>
        <begin position="5284"/>
        <end position="5356"/>
    </location>
</feature>
<dbReference type="GO" id="GO:0055013">
    <property type="term" value="P:cardiac muscle cell development"/>
    <property type="evidence" value="ECO:0007669"/>
    <property type="project" value="UniProtKB-ARBA"/>
</dbReference>
<feature type="compositionally biased region" description="Low complexity" evidence="3">
    <location>
        <begin position="5910"/>
        <end position="5920"/>
    </location>
</feature>
<dbReference type="InterPro" id="IPR004168">
    <property type="entry name" value="PPAK_motif"/>
</dbReference>
<comment type="caution">
    <text evidence="5">The sequence shown here is derived from an EMBL/GenBank/DDBJ whole genome shotgun (WGS) entry which is preliminary data.</text>
</comment>
<feature type="domain" description="Ig-like" evidence="4">
    <location>
        <begin position="1208"/>
        <end position="1297"/>
    </location>
</feature>
<feature type="domain" description="Ig-like" evidence="4">
    <location>
        <begin position="3935"/>
        <end position="4024"/>
    </location>
</feature>
<evidence type="ECO:0000256" key="2">
    <source>
        <dbReference type="ARBA" id="ARBA00023319"/>
    </source>
</evidence>
<dbReference type="SUPFAM" id="SSF48726">
    <property type="entry name" value="Immunoglobulin"/>
    <property type="match status" value="58"/>
</dbReference>
<feature type="domain" description="Ig-like" evidence="4">
    <location>
        <begin position="554"/>
        <end position="642"/>
    </location>
</feature>
<feature type="domain" description="Ig-like" evidence="4">
    <location>
        <begin position="2805"/>
        <end position="2895"/>
    </location>
</feature>
<organism evidence="5 6">
    <name type="scientific">Alligator mississippiensis</name>
    <name type="common">American alligator</name>
    <dbReference type="NCBI Taxonomy" id="8496"/>
    <lineage>
        <taxon>Eukaryota</taxon>
        <taxon>Metazoa</taxon>
        <taxon>Chordata</taxon>
        <taxon>Craniata</taxon>
        <taxon>Vertebrata</taxon>
        <taxon>Euteleostomi</taxon>
        <taxon>Archelosauria</taxon>
        <taxon>Archosauria</taxon>
        <taxon>Crocodylia</taxon>
        <taxon>Alligatoridae</taxon>
        <taxon>Alligatorinae</taxon>
        <taxon>Alligator</taxon>
    </lineage>
</organism>
<feature type="domain" description="Ig-like" evidence="4">
    <location>
        <begin position="1398"/>
        <end position="1486"/>
    </location>
</feature>
<feature type="domain" description="Ig-like" evidence="4">
    <location>
        <begin position="2523"/>
        <end position="2611"/>
    </location>
</feature>
<dbReference type="InterPro" id="IPR013783">
    <property type="entry name" value="Ig-like_fold"/>
</dbReference>
<feature type="compositionally biased region" description="Basic and acidic residues" evidence="3">
    <location>
        <begin position="6127"/>
        <end position="6146"/>
    </location>
</feature>
<feature type="domain" description="Ig-like" evidence="4">
    <location>
        <begin position="461"/>
        <end position="537"/>
    </location>
</feature>
<gene>
    <name evidence="5" type="primary">HMCN1</name>
    <name evidence="5" type="ORF">Y1Q_0011454</name>
</gene>
<dbReference type="FunFam" id="2.60.40.10:FF:000800">
    <property type="entry name" value="Cardiac titin"/>
    <property type="match status" value="1"/>
</dbReference>
<dbReference type="Proteomes" id="UP000050525">
    <property type="component" value="Unassembled WGS sequence"/>
</dbReference>
<feature type="domain" description="Ig-like" evidence="4">
    <location>
        <begin position="836"/>
        <end position="924"/>
    </location>
</feature>
<dbReference type="Gene3D" id="2.60.40.10">
    <property type="entry name" value="Immunoglobulins"/>
    <property type="match status" value="58"/>
</dbReference>
<evidence type="ECO:0000313" key="5">
    <source>
        <dbReference type="EMBL" id="KYO17767.1"/>
    </source>
</evidence>
<feature type="domain" description="Ig-like" evidence="4">
    <location>
        <begin position="1"/>
        <end position="79"/>
    </location>
</feature>
<keyword evidence="1" id="KW-0677">Repeat</keyword>
<dbReference type="PANTHER" id="PTHR13817">
    <property type="entry name" value="TITIN"/>
    <property type="match status" value="1"/>
</dbReference>
<feature type="domain" description="Ig-like" evidence="4">
    <location>
        <begin position="5073"/>
        <end position="5173"/>
    </location>
</feature>
<feature type="domain" description="Ig-like" evidence="4">
    <location>
        <begin position="1305"/>
        <end position="1393"/>
    </location>
</feature>
<feature type="domain" description="Ig-like" evidence="4">
    <location>
        <begin position="2709"/>
        <end position="2797"/>
    </location>
</feature>
<dbReference type="CDD" id="cd00096">
    <property type="entry name" value="Ig"/>
    <property type="match status" value="21"/>
</dbReference>
<dbReference type="EMBL" id="AKHW03006853">
    <property type="protein sequence ID" value="KYO17767.1"/>
    <property type="molecule type" value="Genomic_DNA"/>
</dbReference>
<feature type="domain" description="Ig-like" evidence="4">
    <location>
        <begin position="3841"/>
        <end position="3930"/>
    </location>
</feature>
<proteinExistence type="predicted"/>
<feature type="domain" description="Ig-like" evidence="4">
    <location>
        <begin position="4029"/>
        <end position="4117"/>
    </location>
</feature>
<feature type="domain" description="Ig-like" evidence="4">
    <location>
        <begin position="3649"/>
        <end position="3738"/>
    </location>
</feature>
<dbReference type="FunFam" id="2.60.40.10:FF:001342">
    <property type="entry name" value="titin isoform X1"/>
    <property type="match status" value="1"/>
</dbReference>
<dbReference type="InterPro" id="IPR007110">
    <property type="entry name" value="Ig-like_dom"/>
</dbReference>
<feature type="domain" description="Ig-like" evidence="4">
    <location>
        <begin position="4312"/>
        <end position="4400"/>
    </location>
</feature>
<feature type="domain" description="Ig-like" evidence="4">
    <location>
        <begin position="4590"/>
        <end position="4679"/>
    </location>
</feature>
<feature type="domain" description="Ig-like" evidence="4">
    <location>
        <begin position="367"/>
        <end position="456"/>
    </location>
</feature>
<feature type="region of interest" description="Disordered" evidence="3">
    <location>
        <begin position="6102"/>
        <end position="6206"/>
    </location>
</feature>
<feature type="domain" description="Ig-like" evidence="4">
    <location>
        <begin position="2994"/>
        <end position="3083"/>
    </location>
</feature>
<dbReference type="FunFam" id="2.60.40.10:FF:001272">
    <property type="entry name" value="titin isoform X1"/>
    <property type="match status" value="1"/>
</dbReference>
<dbReference type="InterPro" id="IPR003598">
    <property type="entry name" value="Ig_sub2"/>
</dbReference>
<feature type="domain" description="Ig-like" evidence="4">
    <location>
        <begin position="1770"/>
        <end position="1859"/>
    </location>
</feature>
<name>A0A151LZS1_ALLMI</name>
<feature type="domain" description="Ig-like" evidence="4">
    <location>
        <begin position="2615"/>
        <end position="2704"/>
    </location>
</feature>
<feature type="domain" description="Ig-like" evidence="4">
    <location>
        <begin position="1960"/>
        <end position="2050"/>
    </location>
</feature>
<feature type="compositionally biased region" description="Basic and acidic residues" evidence="3">
    <location>
        <begin position="6102"/>
        <end position="6119"/>
    </location>
</feature>
<feature type="domain" description="Ig-like" evidence="4">
    <location>
        <begin position="1116"/>
        <end position="1204"/>
    </location>
</feature>
<feature type="domain" description="Ig-like" evidence="4">
    <location>
        <begin position="3371"/>
        <end position="3459"/>
    </location>
</feature>
<dbReference type="Pfam" id="PF02818">
    <property type="entry name" value="PPAK"/>
    <property type="match status" value="3"/>
</dbReference>
<feature type="domain" description="Ig-like" evidence="4">
    <location>
        <begin position="646"/>
        <end position="735"/>
    </location>
</feature>
<feature type="compositionally biased region" description="Basic and acidic residues" evidence="3">
    <location>
        <begin position="5891"/>
        <end position="5909"/>
    </location>
</feature>
<dbReference type="InterPro" id="IPR013106">
    <property type="entry name" value="Ig_V-set"/>
</dbReference>
<feature type="domain" description="Ig-like" evidence="4">
    <location>
        <begin position="3088"/>
        <end position="3164"/>
    </location>
</feature>
<feature type="compositionally biased region" description="Acidic residues" evidence="3">
    <location>
        <begin position="5685"/>
        <end position="5696"/>
    </location>
</feature>
<evidence type="ECO:0000259" key="4">
    <source>
        <dbReference type="PROSITE" id="PS50835"/>
    </source>
</evidence>
<feature type="compositionally biased region" description="Basic and acidic residues" evidence="3">
    <location>
        <begin position="5854"/>
        <end position="5883"/>
    </location>
</feature>
<dbReference type="GO" id="GO:0045214">
    <property type="term" value="P:sarcomere organization"/>
    <property type="evidence" value="ECO:0007669"/>
    <property type="project" value="TreeGrafter"/>
</dbReference>
<dbReference type="PROSITE" id="PS50835">
    <property type="entry name" value="IG_LIKE"/>
    <property type="match status" value="58"/>
</dbReference>
<keyword evidence="2" id="KW-0393">Immunoglobulin domain</keyword>
<feature type="domain" description="Ig-like" evidence="4">
    <location>
        <begin position="181"/>
        <end position="269"/>
    </location>
</feature>
<feature type="compositionally biased region" description="Basic and acidic residues" evidence="3">
    <location>
        <begin position="6155"/>
        <end position="6177"/>
    </location>
</feature>
<feature type="domain" description="Ig-like" evidence="4">
    <location>
        <begin position="4215"/>
        <end position="4306"/>
    </location>
</feature>
<feature type="region of interest" description="Disordered" evidence="3">
    <location>
        <begin position="5674"/>
        <end position="5710"/>
    </location>
</feature>
<feature type="domain" description="Ig-like" evidence="4">
    <location>
        <begin position="928"/>
        <end position="1018"/>
    </location>
</feature>
<feature type="domain" description="Ig-like" evidence="4">
    <location>
        <begin position="1023"/>
        <end position="1111"/>
    </location>
</feature>
<feature type="domain" description="Ig-like" evidence="4">
    <location>
        <begin position="2901"/>
        <end position="2989"/>
    </location>
</feature>
<dbReference type="FunFam" id="2.60.40.10:FF:000107">
    <property type="entry name" value="Myosin, light chain kinase a"/>
    <property type="match status" value="3"/>
</dbReference>
<protein>
    <submittedName>
        <fullName evidence="5">Hemicentin-1 isoform A</fullName>
    </submittedName>
</protein>
<dbReference type="GO" id="GO:0031430">
    <property type="term" value="C:M band"/>
    <property type="evidence" value="ECO:0007669"/>
    <property type="project" value="TreeGrafter"/>
</dbReference>
<feature type="domain" description="Ig-like" evidence="4">
    <location>
        <begin position="3181"/>
        <end position="3270"/>
    </location>
</feature>
<feature type="domain" description="Ig-like" evidence="4">
    <location>
        <begin position="4497"/>
        <end position="4586"/>
    </location>
</feature>
<dbReference type="SMART" id="SM00409">
    <property type="entry name" value="IG"/>
    <property type="match status" value="58"/>
</dbReference>
<accession>A0A151LZS1</accession>
<dbReference type="FunFam" id="2.60.40.10:FF:000218">
    <property type="entry name" value="titin isoform X1"/>
    <property type="match status" value="1"/>
</dbReference>
<dbReference type="FunFam" id="2.60.40.10:FF:000022">
    <property type="entry name" value="Cardiac titin"/>
    <property type="match status" value="48"/>
</dbReference>
<feature type="domain" description="Ig-like" evidence="4">
    <location>
        <begin position="4975"/>
        <end position="5064"/>
    </location>
</feature>
<dbReference type="Pfam" id="PF07679">
    <property type="entry name" value="I-set"/>
    <property type="match status" value="58"/>
</dbReference>